<feature type="transmembrane region" description="Helical" evidence="7">
    <location>
        <begin position="30"/>
        <end position="51"/>
    </location>
</feature>
<keyword evidence="6 7" id="KW-0472">Membrane</keyword>
<keyword evidence="10" id="KW-1185">Reference proteome</keyword>
<keyword evidence="2" id="KW-0328">Glycosyltransferase</keyword>
<dbReference type="Gene3D" id="3.90.550.10">
    <property type="entry name" value="Spore Coat Polysaccharide Biosynthesis Protein SpsA, Chain A"/>
    <property type="match status" value="1"/>
</dbReference>
<dbReference type="PANTHER" id="PTHR43867">
    <property type="entry name" value="CELLULOSE SYNTHASE CATALYTIC SUBUNIT A [UDP-FORMING]"/>
    <property type="match status" value="1"/>
</dbReference>
<keyword evidence="5 7" id="KW-1133">Transmembrane helix</keyword>
<gene>
    <name evidence="9" type="ORF">GC250_09625</name>
</gene>
<evidence type="ECO:0000256" key="1">
    <source>
        <dbReference type="ARBA" id="ARBA00004141"/>
    </source>
</evidence>
<accession>A0A6A9QPL4</accession>
<comment type="subcellular location">
    <subcellularLocation>
        <location evidence="1">Membrane</location>
        <topology evidence="1">Multi-pass membrane protein</topology>
    </subcellularLocation>
</comment>
<dbReference type="RefSeq" id="WP_156017341.1">
    <property type="nucleotide sequence ID" value="NZ_WGGD01000005.1"/>
</dbReference>
<dbReference type="GO" id="GO:0016020">
    <property type="term" value="C:membrane"/>
    <property type="evidence" value="ECO:0007669"/>
    <property type="project" value="UniProtKB-SubCell"/>
</dbReference>
<keyword evidence="3 9" id="KW-0808">Transferase</keyword>
<evidence type="ECO:0000256" key="3">
    <source>
        <dbReference type="ARBA" id="ARBA00022679"/>
    </source>
</evidence>
<evidence type="ECO:0000256" key="6">
    <source>
        <dbReference type="ARBA" id="ARBA00023136"/>
    </source>
</evidence>
<dbReference type="EMBL" id="WGGD01000005">
    <property type="protein sequence ID" value="MUN29688.1"/>
    <property type="molecule type" value="Genomic_DNA"/>
</dbReference>
<feature type="transmembrane region" description="Helical" evidence="7">
    <location>
        <begin position="7"/>
        <end position="24"/>
    </location>
</feature>
<keyword evidence="4 7" id="KW-0812">Transmembrane</keyword>
<feature type="transmembrane region" description="Helical" evidence="7">
    <location>
        <begin position="458"/>
        <end position="482"/>
    </location>
</feature>
<dbReference type="Proteomes" id="UP000470772">
    <property type="component" value="Unassembled WGS sequence"/>
</dbReference>
<dbReference type="InterPro" id="IPR001173">
    <property type="entry name" value="Glyco_trans_2-like"/>
</dbReference>
<dbReference type="GO" id="GO:0016757">
    <property type="term" value="F:glycosyltransferase activity"/>
    <property type="evidence" value="ECO:0007669"/>
    <property type="project" value="UniProtKB-KW"/>
</dbReference>
<name>A0A6A9QPL4_SULME</name>
<evidence type="ECO:0000313" key="9">
    <source>
        <dbReference type="EMBL" id="MUN29688.1"/>
    </source>
</evidence>
<feature type="transmembrane region" description="Helical" evidence="7">
    <location>
        <begin position="427"/>
        <end position="446"/>
    </location>
</feature>
<evidence type="ECO:0000313" key="10">
    <source>
        <dbReference type="Proteomes" id="UP000470772"/>
    </source>
</evidence>
<dbReference type="InterPro" id="IPR050321">
    <property type="entry name" value="Glycosyltr_2/OpgH_subfam"/>
</dbReference>
<sequence>MRAINLLLFASPFIASAILTWLTLGVSYLFWLNFLVWLATFAGGFIFLNFMSLSRGRDEEMYLTSEARDLRVASLVTSFNEDPEMVETTLISVIEATRGRGDVYLLDDSTNINISRELRSFCYTHNVTYVHREDRKGFKAGAINNVLRSLRGYDVIAIFDADQRPKRNFFDDVLQYFSDPDVAMVQVPQTYSESPTLVAKGSTYKQEPFLRLIMRGRNRRSAFSLGSGSVFRLSALREVNFFDEESITEDAATTIRLYQRGYKVVYVDTPLIWYGEPPKDASGFISQQTRWALGYFQLLKNLLRSNLKAKVFFDFVSGFFYWLKEGPLALIELIAPSVFLLSGLPFITLNPIIYMVAYSPYIILSMTFFFYAMKGKDYGIKGFLYHQFVEYLEFFGITLAFLAWVLRRKVPFKVTPKRKGRVSLRVIMPHLSILILLIISIVKGTLELSTTSDMLLVYSIYVNLFWAFYQSFFLSGSILFAVKMGGEEEANLVKEKT</sequence>
<evidence type="ECO:0000256" key="4">
    <source>
        <dbReference type="ARBA" id="ARBA00022692"/>
    </source>
</evidence>
<dbReference type="SUPFAM" id="SSF53448">
    <property type="entry name" value="Nucleotide-diphospho-sugar transferases"/>
    <property type="match status" value="1"/>
</dbReference>
<evidence type="ECO:0000256" key="7">
    <source>
        <dbReference type="SAM" id="Phobius"/>
    </source>
</evidence>
<feature type="transmembrane region" description="Helical" evidence="7">
    <location>
        <begin position="384"/>
        <end position="406"/>
    </location>
</feature>
<comment type="caution">
    <text evidence="9">The sequence shown here is derived from an EMBL/GenBank/DDBJ whole genome shotgun (WGS) entry which is preliminary data.</text>
</comment>
<protein>
    <submittedName>
        <fullName evidence="9">Glycosyltransferase</fullName>
    </submittedName>
</protein>
<dbReference type="AlphaFoldDB" id="A0A6A9QPL4"/>
<evidence type="ECO:0000256" key="5">
    <source>
        <dbReference type="ARBA" id="ARBA00022989"/>
    </source>
</evidence>
<evidence type="ECO:0000259" key="8">
    <source>
        <dbReference type="Pfam" id="PF13632"/>
    </source>
</evidence>
<evidence type="ECO:0000256" key="2">
    <source>
        <dbReference type="ARBA" id="ARBA00022676"/>
    </source>
</evidence>
<reference evidence="9 10" key="1">
    <citation type="submission" date="2019-10" db="EMBL/GenBank/DDBJ databases">
        <title>Sequencing and Assembly of Multiple Reported Metal-Biooxidizing Members of the Extremely Thermoacidophilic Archaeal Family Sulfolobaceae.</title>
        <authorList>
            <person name="Counts J.A."/>
            <person name="Kelly R.M."/>
        </authorList>
    </citation>
    <scope>NUCLEOTIDE SEQUENCE [LARGE SCALE GENOMIC DNA]</scope>
    <source>
        <strain evidence="9 10">DSM 6482</strain>
    </source>
</reference>
<proteinExistence type="predicted"/>
<feature type="transmembrane region" description="Helical" evidence="7">
    <location>
        <begin position="352"/>
        <end position="372"/>
    </location>
</feature>
<feature type="domain" description="Glycosyltransferase 2-like" evidence="8">
    <location>
        <begin position="156"/>
        <end position="371"/>
    </location>
</feature>
<organism evidence="9 10">
    <name type="scientific">Sulfuracidifex metallicus DSM 6482 = JCM 9184</name>
    <dbReference type="NCBI Taxonomy" id="523847"/>
    <lineage>
        <taxon>Archaea</taxon>
        <taxon>Thermoproteota</taxon>
        <taxon>Thermoprotei</taxon>
        <taxon>Sulfolobales</taxon>
        <taxon>Sulfolobaceae</taxon>
        <taxon>Sulfuracidifex</taxon>
    </lineage>
</organism>
<dbReference type="CDD" id="cd06421">
    <property type="entry name" value="CESA_CelA_like"/>
    <property type="match status" value="1"/>
</dbReference>
<dbReference type="PANTHER" id="PTHR43867:SF2">
    <property type="entry name" value="CELLULOSE SYNTHASE CATALYTIC SUBUNIT A [UDP-FORMING]"/>
    <property type="match status" value="1"/>
</dbReference>
<dbReference type="InterPro" id="IPR029044">
    <property type="entry name" value="Nucleotide-diphossugar_trans"/>
</dbReference>
<dbReference type="Pfam" id="PF13632">
    <property type="entry name" value="Glyco_trans_2_3"/>
    <property type="match status" value="1"/>
</dbReference>